<sequence length="1047" mass="105798">MAPVRTKRIALVSTRIPNYPHRKKDGGGSGGGMSGPQVHDVVFDGPASITEGAAPGTVVVGVSTLPPEAELTLVNDAGGRFALDGNVLVAGATPTDYEAATQHTVVVRGTLGASTLDKPLVVSVVNLVELIDFDLTGLTVREDAAQGVVVGALSSNPTGAAFTLTGDAGGRFALSGANIVRGATALDYEAATSHDITVSAALGGEIINKTYTIQVTDVDELTSFTLSASTIAENSPAGTAVGTLSSVPAGASFTLVNTAGNRFALTGGTQIVAGAVATDYEAATSHQVTVRATRLGETIEQNFTITVSNVNELTNITLSGTTVVENTGPGVTVGTLASVPAGASFALTNTAGNRFAVSGANLVTGAVSTNYEAATSHSVTVEATRGADVITRTFTIDVTDVVEPLSIDLAPAAIAENSPQGALVGTLTSEPAGATYTLTDSAANRFALSGDTIVVGTVLTDFETAASHAITVDAELGGVETSRTFTITVTDVAELTNIALSNSTVAENIASGAVVGALTSTPGGATWTLVDGAGGRFSITGNNVVRGATALDYEAATSHAITVRGTRGGETLEKTFTITVTNVVEISDITLSANSTPENSVAPAVVGALSSTPAGASFVMTNNAANRFALSGNNVVRGATALDYENATSHDITIRGTRQGETFDKTFTINVTNVNEITDISLSANTISEAAPANTVVGALSSTPPGASFSLTDTAGNRFALSGGNIVRGATALDYEAAASHQVTVQASLGADTFSQNFTINVTDVAEITAVNLSATSLAENSAAGTVVGALSSTPTGATFTMTGNAGNRFALSGNNVVAGAVATDYETATSHQITIRGARGGETLDQTFTINITDVAELTGFSLNPSTIAEAHTTPITTTVGTLTSTPPGATYTTPAEIGAYSVVGSSLNRSGDYNTFPSIPDFPPYVGGKAPLAITAKLGGVTLTQDVLLTITPHPNHTLTLTPASQDVVGGTSASVTMNANNGPWSVQWYPWGAPPFTVDSPNAQTTTISLNAGATGTHTGYLICGMTNGSNQFGFGWVKVTLTR</sequence>
<protein>
    <recommendedName>
        <fullName evidence="3">Cadherin domain-containing protein</fullName>
    </recommendedName>
</protein>
<reference evidence="1" key="1">
    <citation type="submission" date="2022-04" db="EMBL/GenBank/DDBJ databases">
        <authorList>
            <person name="Friedrich I."/>
            <person name="Schneider D."/>
            <person name="Poehlein A."/>
            <person name="Hertel R."/>
            <person name="Daniel R."/>
        </authorList>
    </citation>
    <scope>NUCLEOTIDE SEQUENCE</scope>
</reference>
<proteinExistence type="predicted"/>
<dbReference type="EMBL" id="ON529851">
    <property type="protein sequence ID" value="UTC28938.1"/>
    <property type="molecule type" value="Genomic_DNA"/>
</dbReference>
<organism evidence="1 2">
    <name type="scientific">Brevundimonas phage vB_BpoS-Marchewka</name>
    <dbReference type="NCBI Taxonomy" id="2948604"/>
    <lineage>
        <taxon>Viruses</taxon>
        <taxon>Duplodnaviria</taxon>
        <taxon>Heunggongvirae</taxon>
        <taxon>Uroviricota</taxon>
        <taxon>Caudoviricetes</taxon>
        <taxon>Jeanschmidtviridae</taxon>
        <taxon>Marchewkavirus</taxon>
        <taxon>Marchewkavirus marchewka</taxon>
    </lineage>
</organism>
<dbReference type="CDD" id="cd11304">
    <property type="entry name" value="Cadherin_repeat"/>
    <property type="match status" value="3"/>
</dbReference>
<evidence type="ECO:0008006" key="3">
    <source>
        <dbReference type="Google" id="ProtNLM"/>
    </source>
</evidence>
<keyword evidence="2" id="KW-1185">Reference proteome</keyword>
<evidence type="ECO:0000313" key="1">
    <source>
        <dbReference type="EMBL" id="UTC28938.1"/>
    </source>
</evidence>
<evidence type="ECO:0000313" key="2">
    <source>
        <dbReference type="Proteomes" id="UP001056634"/>
    </source>
</evidence>
<dbReference type="Gene3D" id="2.60.40.60">
    <property type="entry name" value="Cadherins"/>
    <property type="match status" value="4"/>
</dbReference>
<gene>
    <name evidence="1" type="ORF">MARCHEWKA_04260</name>
</gene>
<accession>A0A9E7SQZ7</accession>
<dbReference type="Proteomes" id="UP001056634">
    <property type="component" value="Segment"/>
</dbReference>
<name>A0A9E7SQZ7_9CAUD</name>